<gene>
    <name evidence="1" type="ORF">LCGC14_0384970</name>
</gene>
<reference evidence="1" key="1">
    <citation type="journal article" date="2015" name="Nature">
        <title>Complex archaea that bridge the gap between prokaryotes and eukaryotes.</title>
        <authorList>
            <person name="Spang A."/>
            <person name="Saw J.H."/>
            <person name="Jorgensen S.L."/>
            <person name="Zaremba-Niedzwiedzka K."/>
            <person name="Martijn J."/>
            <person name="Lind A.E."/>
            <person name="van Eijk R."/>
            <person name="Schleper C."/>
            <person name="Guy L."/>
            <person name="Ettema T.J."/>
        </authorList>
    </citation>
    <scope>NUCLEOTIDE SEQUENCE</scope>
</reference>
<sequence>MKYTVFFEQVNRRNFQVRADNEDEARREAKRLYKKFSELPSSYVQEHWIVDSDGVDK</sequence>
<accession>A0A0F9T159</accession>
<name>A0A0F9T159_9ZZZZ</name>
<comment type="caution">
    <text evidence="1">The sequence shown here is derived from an EMBL/GenBank/DDBJ whole genome shotgun (WGS) entry which is preliminary data.</text>
</comment>
<protein>
    <submittedName>
        <fullName evidence="1">Uncharacterized protein</fullName>
    </submittedName>
</protein>
<organism evidence="1">
    <name type="scientific">marine sediment metagenome</name>
    <dbReference type="NCBI Taxonomy" id="412755"/>
    <lineage>
        <taxon>unclassified sequences</taxon>
        <taxon>metagenomes</taxon>
        <taxon>ecological metagenomes</taxon>
    </lineage>
</organism>
<dbReference type="EMBL" id="LAZR01000317">
    <property type="protein sequence ID" value="KKN74995.1"/>
    <property type="molecule type" value="Genomic_DNA"/>
</dbReference>
<proteinExistence type="predicted"/>
<evidence type="ECO:0000313" key="1">
    <source>
        <dbReference type="EMBL" id="KKN74995.1"/>
    </source>
</evidence>
<dbReference type="AlphaFoldDB" id="A0A0F9T159"/>